<accession>A0ABR4MUV9</accession>
<comment type="caution">
    <text evidence="1">The sequence shown here is derived from an EMBL/GenBank/DDBJ whole genome shotgun (WGS) entry which is preliminary data.</text>
</comment>
<protein>
    <recommendedName>
        <fullName evidence="3">Strictosidine synthase conserved region domain-containing protein</fullName>
    </recommendedName>
</protein>
<evidence type="ECO:0000313" key="2">
    <source>
        <dbReference type="Proteomes" id="UP001527925"/>
    </source>
</evidence>
<dbReference type="Proteomes" id="UP001527925">
    <property type="component" value="Unassembled WGS sequence"/>
</dbReference>
<gene>
    <name evidence="1" type="ORF">HK105_209512</name>
</gene>
<dbReference type="InterPro" id="IPR051288">
    <property type="entry name" value="Serum_paraoxonase/arylesterase"/>
</dbReference>
<organism evidence="1 2">
    <name type="scientific">Polyrhizophydium stewartii</name>
    <dbReference type="NCBI Taxonomy" id="2732419"/>
    <lineage>
        <taxon>Eukaryota</taxon>
        <taxon>Fungi</taxon>
        <taxon>Fungi incertae sedis</taxon>
        <taxon>Chytridiomycota</taxon>
        <taxon>Chytridiomycota incertae sedis</taxon>
        <taxon>Chytridiomycetes</taxon>
        <taxon>Rhizophydiales</taxon>
        <taxon>Rhizophydiales incertae sedis</taxon>
        <taxon>Polyrhizophydium</taxon>
    </lineage>
</organism>
<evidence type="ECO:0008006" key="3">
    <source>
        <dbReference type="Google" id="ProtNLM"/>
    </source>
</evidence>
<sequence length="126" mass="14253">MRVFKPRKSHTLKMLGELKLPFSVDNIALDAQSGDFYLTGFGNILSWREHVHDHSAKSPSAIIRVSHNTEQDQYYGRRYRVERLMVEDGSKASGATVAIPDRATQRLFIGGVFMHGILVCNLPPRK</sequence>
<dbReference type="PANTHER" id="PTHR11799">
    <property type="entry name" value="PARAOXONASE"/>
    <property type="match status" value="1"/>
</dbReference>
<proteinExistence type="predicted"/>
<name>A0ABR4MUV9_9FUNG</name>
<dbReference type="EMBL" id="JADGIZ020000238">
    <property type="protein sequence ID" value="KAL2911041.1"/>
    <property type="molecule type" value="Genomic_DNA"/>
</dbReference>
<reference evidence="1 2" key="1">
    <citation type="submission" date="2023-09" db="EMBL/GenBank/DDBJ databases">
        <title>Pangenome analysis of Batrachochytrium dendrobatidis and related Chytrids.</title>
        <authorList>
            <person name="Yacoub M.N."/>
            <person name="Stajich J.E."/>
            <person name="James T.Y."/>
        </authorList>
    </citation>
    <scope>NUCLEOTIDE SEQUENCE [LARGE SCALE GENOMIC DNA]</scope>
    <source>
        <strain evidence="1 2">JEL0888</strain>
    </source>
</reference>
<dbReference type="InterPro" id="IPR011042">
    <property type="entry name" value="6-blade_b-propeller_TolB-like"/>
</dbReference>
<keyword evidence="2" id="KW-1185">Reference proteome</keyword>
<evidence type="ECO:0000313" key="1">
    <source>
        <dbReference type="EMBL" id="KAL2911041.1"/>
    </source>
</evidence>
<dbReference type="Gene3D" id="2.120.10.30">
    <property type="entry name" value="TolB, C-terminal domain"/>
    <property type="match status" value="1"/>
</dbReference>
<dbReference type="PANTHER" id="PTHR11799:SF12">
    <property type="entry name" value="PARAOXONASE-RELATED"/>
    <property type="match status" value="1"/>
</dbReference>